<organism evidence="1 2">
    <name type="scientific">Cymbomonas tetramitiformis</name>
    <dbReference type="NCBI Taxonomy" id="36881"/>
    <lineage>
        <taxon>Eukaryota</taxon>
        <taxon>Viridiplantae</taxon>
        <taxon>Chlorophyta</taxon>
        <taxon>Pyramimonadophyceae</taxon>
        <taxon>Pyramimonadales</taxon>
        <taxon>Pyramimonadaceae</taxon>
        <taxon>Cymbomonas</taxon>
    </lineage>
</organism>
<dbReference type="AlphaFoldDB" id="A0AAE0ESP7"/>
<proteinExistence type="predicted"/>
<dbReference type="Proteomes" id="UP001190700">
    <property type="component" value="Unassembled WGS sequence"/>
</dbReference>
<evidence type="ECO:0000313" key="2">
    <source>
        <dbReference type="Proteomes" id="UP001190700"/>
    </source>
</evidence>
<protein>
    <submittedName>
        <fullName evidence="1">Uncharacterized protein</fullName>
    </submittedName>
</protein>
<accession>A0AAE0ESP7</accession>
<name>A0AAE0ESP7_9CHLO</name>
<gene>
    <name evidence="1" type="ORF">CYMTET_50566</name>
</gene>
<dbReference type="EMBL" id="LGRX02033895">
    <property type="protein sequence ID" value="KAK3239513.1"/>
    <property type="molecule type" value="Genomic_DNA"/>
</dbReference>
<comment type="caution">
    <text evidence="1">The sequence shown here is derived from an EMBL/GenBank/DDBJ whole genome shotgun (WGS) entry which is preliminary data.</text>
</comment>
<sequence>MADSDNIKKSALRAFKLFLEENPCGLWDDLKEETLCTKTIWDEFAAYLSDTYVIPKGCVGAGTGSRLAPNTATQYLSQMMHRASEKFKAKGSAEIQLFFTCLEYKANTDFSKWFFKLKMGLKRVLFNCQVEAGEILDKRATPLYLSHMRKIVRAYCLEGSPESALRKFVLLSLFLVAGRTGEIATVTIAGLKWDQNFT</sequence>
<reference evidence="1 2" key="1">
    <citation type="journal article" date="2015" name="Genome Biol. Evol.">
        <title>Comparative Genomics of a Bacterivorous Green Alga Reveals Evolutionary Causalities and Consequences of Phago-Mixotrophic Mode of Nutrition.</title>
        <authorList>
            <person name="Burns J.A."/>
            <person name="Paasch A."/>
            <person name="Narechania A."/>
            <person name="Kim E."/>
        </authorList>
    </citation>
    <scope>NUCLEOTIDE SEQUENCE [LARGE SCALE GENOMIC DNA]</scope>
    <source>
        <strain evidence="1 2">PLY_AMNH</strain>
    </source>
</reference>
<evidence type="ECO:0000313" key="1">
    <source>
        <dbReference type="EMBL" id="KAK3239513.1"/>
    </source>
</evidence>
<keyword evidence="2" id="KW-1185">Reference proteome</keyword>